<sequence length="499" mass="52815">MLRKTDSPNFREQIDIDQEQAPQGDILLQKDGFVTEDTTPTDIDISPAPPLTSFYEVVDDISEFFLEASLSNDTIIATRRERNQDDSFTRAFSLGEFSLGDSLQGLPFDPNKRDLRNKKKTAYLPDGNLLPAKANGEKKGLKHKGMGTTRSPASKPGVTAGLTRTRDTIDARNHKVKHGGHALCTNLRFTPPLSFPSEGVGPTDMEVGDVNGDKIKDLVVAASGSDVVVVFLGRGDGTFFHGTRFPVGPPGSYPYRIRLADVNRDGRLDIVTANLGGQALSVLLGRGDGSFTNGFVFPTGGGGPVDLALGDFNGDGILDIALALAARESLTVLWGDGLGSFVRPLQVALGGVPGVGFPLSILAVDLNLDGFADVVVGLSTGSRSMAVLTSLGDGTFRRPALYDLGTRIRPVALVVGLFNTDLFPDVATVNGGLDNSVSILLGRGDGTFHRPRSYSISPGLAPMALAVGDFNGDLHADIVTANALSNDVTLLRGEAKKLE</sequence>
<evidence type="ECO:0000256" key="1">
    <source>
        <dbReference type="ARBA" id="ARBA00022729"/>
    </source>
</evidence>
<dbReference type="Pfam" id="PF13517">
    <property type="entry name" value="FG-GAP_3"/>
    <property type="match status" value="2"/>
</dbReference>
<dbReference type="PANTHER" id="PTHR46580">
    <property type="entry name" value="SENSOR KINASE-RELATED"/>
    <property type="match status" value="1"/>
</dbReference>
<gene>
    <name evidence="3" type="ORF">NSK_003662</name>
</gene>
<comment type="caution">
    <text evidence="3">The sequence shown here is derived from an EMBL/GenBank/DDBJ whole genome shotgun (WGS) entry which is preliminary data.</text>
</comment>
<dbReference type="SUPFAM" id="SSF69318">
    <property type="entry name" value="Integrin alpha N-terminal domain"/>
    <property type="match status" value="1"/>
</dbReference>
<accession>A0A4D9D9H7</accession>
<keyword evidence="4" id="KW-1185">Reference proteome</keyword>
<name>A0A4D9D9H7_9STRA</name>
<dbReference type="OrthoDB" id="10022113at2759"/>
<dbReference type="Proteomes" id="UP000355283">
    <property type="component" value="Unassembled WGS sequence"/>
</dbReference>
<reference evidence="3 4" key="1">
    <citation type="submission" date="2019-01" db="EMBL/GenBank/DDBJ databases">
        <title>Nuclear Genome Assembly of the Microalgal Biofuel strain Nannochloropsis salina CCMP1776.</title>
        <authorList>
            <person name="Hovde B."/>
        </authorList>
    </citation>
    <scope>NUCLEOTIDE SEQUENCE [LARGE SCALE GENOMIC DNA]</scope>
    <source>
        <strain evidence="3 4">CCMP1776</strain>
    </source>
</reference>
<keyword evidence="1" id="KW-0732">Signal</keyword>
<dbReference type="InterPro" id="IPR013517">
    <property type="entry name" value="FG-GAP"/>
</dbReference>
<evidence type="ECO:0000313" key="3">
    <source>
        <dbReference type="EMBL" id="TFJ85239.1"/>
    </source>
</evidence>
<evidence type="ECO:0000313" key="4">
    <source>
        <dbReference type="Proteomes" id="UP000355283"/>
    </source>
</evidence>
<dbReference type="Gene3D" id="2.130.10.130">
    <property type="entry name" value="Integrin alpha, N-terminal"/>
    <property type="match status" value="2"/>
</dbReference>
<protein>
    <recommendedName>
        <fullName evidence="5">VCBS repeat-containing protein</fullName>
    </recommendedName>
</protein>
<organism evidence="3 4">
    <name type="scientific">Nannochloropsis salina CCMP1776</name>
    <dbReference type="NCBI Taxonomy" id="1027361"/>
    <lineage>
        <taxon>Eukaryota</taxon>
        <taxon>Sar</taxon>
        <taxon>Stramenopiles</taxon>
        <taxon>Ochrophyta</taxon>
        <taxon>Eustigmatophyceae</taxon>
        <taxon>Eustigmatales</taxon>
        <taxon>Monodopsidaceae</taxon>
        <taxon>Microchloropsis</taxon>
        <taxon>Microchloropsis salina</taxon>
    </lineage>
</organism>
<dbReference type="EMBL" id="SDOX01000016">
    <property type="protein sequence ID" value="TFJ85239.1"/>
    <property type="molecule type" value="Genomic_DNA"/>
</dbReference>
<feature type="region of interest" description="Disordered" evidence="2">
    <location>
        <begin position="126"/>
        <end position="160"/>
    </location>
</feature>
<evidence type="ECO:0000256" key="2">
    <source>
        <dbReference type="SAM" id="MobiDB-lite"/>
    </source>
</evidence>
<dbReference type="AlphaFoldDB" id="A0A4D9D9H7"/>
<proteinExistence type="predicted"/>
<dbReference type="InterPro" id="IPR028994">
    <property type="entry name" value="Integrin_alpha_N"/>
</dbReference>
<dbReference type="Gene3D" id="2.30.30.100">
    <property type="match status" value="1"/>
</dbReference>
<evidence type="ECO:0008006" key="5">
    <source>
        <dbReference type="Google" id="ProtNLM"/>
    </source>
</evidence>